<proteinExistence type="inferred from homology"/>
<comment type="caution">
    <text evidence="5">The sequence shown here is derived from an EMBL/GenBank/DDBJ whole genome shotgun (WGS) entry which is preliminary data.</text>
</comment>
<comment type="subunit">
    <text evidence="4">Interacts with translational regulator CsrA and flagellin(s).</text>
</comment>
<keyword evidence="6" id="KW-1185">Reference proteome</keyword>
<dbReference type="Pfam" id="PF02623">
    <property type="entry name" value="FliW"/>
    <property type="match status" value="1"/>
</dbReference>
<accession>A0A5J5FY49</accession>
<gene>
    <name evidence="4" type="primary">fliW</name>
    <name evidence="5" type="ORF">F4V43_17175</name>
</gene>
<keyword evidence="5" id="KW-0969">Cilium</keyword>
<comment type="function">
    <text evidence="4">Acts as an anti-CsrA protein, binds CsrA and prevents it from repressing translation of its target genes, one of which is flagellin. Binds to flagellin and participates in the assembly of the flagellum.</text>
</comment>
<name>A0A5J5FY49_9BACL</name>
<dbReference type="OrthoDB" id="9801235at2"/>
<dbReference type="PANTHER" id="PTHR39190">
    <property type="entry name" value="FLAGELLAR ASSEMBLY FACTOR FLIW"/>
    <property type="match status" value="1"/>
</dbReference>
<dbReference type="AlphaFoldDB" id="A0A5J5FY49"/>
<dbReference type="Gene3D" id="2.30.290.10">
    <property type="entry name" value="BH3618-like"/>
    <property type="match status" value="1"/>
</dbReference>
<comment type="similarity">
    <text evidence="4">Belongs to the FliW family.</text>
</comment>
<sequence length="150" mass="16988">MKVETTAWGTLEIEEEQLLSLPKSLPGFDDITNFALLPAEQEPFYYLQSLDNADLCFLLQNPFYFFPDYQFNLPDDEAEELEITDQTGVEVYCITTVRSSIKESTANLLAPLVVNPAKRVGKQVVLHQSGYQTRQPIWISEPDKPEEGGV</sequence>
<dbReference type="Proteomes" id="UP000367750">
    <property type="component" value="Unassembled WGS sequence"/>
</dbReference>
<dbReference type="RefSeq" id="WP_150459483.1">
    <property type="nucleotide sequence ID" value="NZ_VYKK01000028.1"/>
</dbReference>
<dbReference type="PANTHER" id="PTHR39190:SF1">
    <property type="entry name" value="FLAGELLAR ASSEMBLY FACTOR FLIW"/>
    <property type="match status" value="1"/>
</dbReference>
<dbReference type="NCBIfam" id="NF009793">
    <property type="entry name" value="PRK13285.1-1"/>
    <property type="match status" value="1"/>
</dbReference>
<keyword evidence="5" id="KW-0282">Flagellum</keyword>
<dbReference type="InterPro" id="IPR024046">
    <property type="entry name" value="Flagellar_assmbl_FliW_dom_sf"/>
</dbReference>
<keyword evidence="3 4" id="KW-0810">Translation regulation</keyword>
<keyword evidence="1 4" id="KW-0963">Cytoplasm</keyword>
<keyword evidence="4" id="KW-0143">Chaperone</keyword>
<evidence type="ECO:0000313" key="6">
    <source>
        <dbReference type="Proteomes" id="UP000367750"/>
    </source>
</evidence>
<keyword evidence="2 4" id="KW-1005">Bacterial flagellum biogenesis</keyword>
<dbReference type="EMBL" id="VYKK01000028">
    <property type="protein sequence ID" value="KAA8997984.1"/>
    <property type="molecule type" value="Genomic_DNA"/>
</dbReference>
<dbReference type="InterPro" id="IPR003775">
    <property type="entry name" value="Flagellar_assembly_factor_FliW"/>
</dbReference>
<evidence type="ECO:0000313" key="5">
    <source>
        <dbReference type="EMBL" id="KAA8997984.1"/>
    </source>
</evidence>
<dbReference type="GO" id="GO:0044780">
    <property type="term" value="P:bacterial-type flagellum assembly"/>
    <property type="evidence" value="ECO:0007669"/>
    <property type="project" value="UniProtKB-UniRule"/>
</dbReference>
<organism evidence="5 6">
    <name type="scientific">Paenibacillus spiritus</name>
    <dbReference type="NCBI Taxonomy" id="2496557"/>
    <lineage>
        <taxon>Bacteria</taxon>
        <taxon>Bacillati</taxon>
        <taxon>Bacillota</taxon>
        <taxon>Bacilli</taxon>
        <taxon>Bacillales</taxon>
        <taxon>Paenibacillaceae</taxon>
        <taxon>Paenibacillus</taxon>
    </lineage>
</organism>
<evidence type="ECO:0000256" key="4">
    <source>
        <dbReference type="HAMAP-Rule" id="MF_01185"/>
    </source>
</evidence>
<dbReference type="HAMAP" id="MF_01185">
    <property type="entry name" value="FliW"/>
    <property type="match status" value="1"/>
</dbReference>
<dbReference type="GO" id="GO:0006417">
    <property type="term" value="P:regulation of translation"/>
    <property type="evidence" value="ECO:0007669"/>
    <property type="project" value="UniProtKB-KW"/>
</dbReference>
<evidence type="ECO:0000256" key="2">
    <source>
        <dbReference type="ARBA" id="ARBA00022795"/>
    </source>
</evidence>
<evidence type="ECO:0000256" key="1">
    <source>
        <dbReference type="ARBA" id="ARBA00022490"/>
    </source>
</evidence>
<protein>
    <recommendedName>
        <fullName evidence="4">Flagellar assembly factor FliW</fullName>
    </recommendedName>
</protein>
<dbReference type="GO" id="GO:0005737">
    <property type="term" value="C:cytoplasm"/>
    <property type="evidence" value="ECO:0007669"/>
    <property type="project" value="UniProtKB-SubCell"/>
</dbReference>
<reference evidence="5 6" key="1">
    <citation type="submission" date="2019-09" db="EMBL/GenBank/DDBJ databases">
        <title>Bacillus ochoae sp. nov., Paenibacillus whitsoniae sp. nov., Paenibacillus spiritus sp. nov. Isolated from the Mars Exploration Rover during spacecraft assembly.</title>
        <authorList>
            <person name="Seuylemezian A."/>
            <person name="Vaishampayan P."/>
        </authorList>
    </citation>
    <scope>NUCLEOTIDE SEQUENCE [LARGE SCALE GENOMIC DNA]</scope>
    <source>
        <strain evidence="5 6">MER_111</strain>
    </source>
</reference>
<evidence type="ECO:0000256" key="3">
    <source>
        <dbReference type="ARBA" id="ARBA00022845"/>
    </source>
</evidence>
<dbReference type="SUPFAM" id="SSF141457">
    <property type="entry name" value="BH3618-like"/>
    <property type="match status" value="1"/>
</dbReference>
<comment type="subcellular location">
    <subcellularLocation>
        <location evidence="4">Cytoplasm</location>
    </subcellularLocation>
</comment>
<keyword evidence="5" id="KW-0966">Cell projection</keyword>